<accession>A0A433QBV7</accession>
<name>A0A433QBV7_9FUNG</name>
<keyword evidence="3" id="KW-1185">Reference proteome</keyword>
<gene>
    <name evidence="2" type="ORF">BC938DRAFT_483498</name>
</gene>
<feature type="region of interest" description="Disordered" evidence="1">
    <location>
        <begin position="249"/>
        <end position="270"/>
    </location>
</feature>
<reference evidence="2 3" key="1">
    <citation type="journal article" date="2018" name="New Phytol.">
        <title>Phylogenomics of Endogonaceae and evolution of mycorrhizas within Mucoromycota.</title>
        <authorList>
            <person name="Chang Y."/>
            <person name="Desiro A."/>
            <person name="Na H."/>
            <person name="Sandor L."/>
            <person name="Lipzen A."/>
            <person name="Clum A."/>
            <person name="Barry K."/>
            <person name="Grigoriev I.V."/>
            <person name="Martin F.M."/>
            <person name="Stajich J.E."/>
            <person name="Smith M.E."/>
            <person name="Bonito G."/>
            <person name="Spatafora J.W."/>
        </authorList>
    </citation>
    <scope>NUCLEOTIDE SEQUENCE [LARGE SCALE GENOMIC DNA]</scope>
    <source>
        <strain evidence="2 3">AD002</strain>
    </source>
</reference>
<evidence type="ECO:0000256" key="1">
    <source>
        <dbReference type="SAM" id="MobiDB-lite"/>
    </source>
</evidence>
<dbReference type="Proteomes" id="UP000274822">
    <property type="component" value="Unassembled WGS sequence"/>
</dbReference>
<evidence type="ECO:0000313" key="2">
    <source>
        <dbReference type="EMBL" id="RUS27267.1"/>
    </source>
</evidence>
<dbReference type="InterPro" id="IPR013761">
    <property type="entry name" value="SAM/pointed_sf"/>
</dbReference>
<evidence type="ECO:0008006" key="4">
    <source>
        <dbReference type="Google" id="ProtNLM"/>
    </source>
</evidence>
<evidence type="ECO:0000313" key="3">
    <source>
        <dbReference type="Proteomes" id="UP000274822"/>
    </source>
</evidence>
<dbReference type="Gene3D" id="1.10.150.50">
    <property type="entry name" value="Transcription Factor, Ets-1"/>
    <property type="match status" value="1"/>
</dbReference>
<sequence length="270" mass="30226">MSSESQVSQTYAQPLPFPTMMVIPDNLRMKKVEEWDRADLLEFLNANKAKYFISDRDIQVIGDKVAGTNFLDLTRKILTRKSGGFELPYAPATRIADLVEELKTARGFGLVGGPDGKSSNPPETRESLHIYERQPGQAQKFLDCMGKNFRWPSSMPELFKSQAFKGIIYADDDEESVEYIDNVAAFNLLSFYDKLDKGDFVGHENEWVVIHNQAVERFGPELKGDEGADILEAMPGAIQLPVDQSRLSCSKPAKKTVDSKRTADGSDHKV</sequence>
<comment type="caution">
    <text evidence="2">The sequence shown here is derived from an EMBL/GenBank/DDBJ whole genome shotgun (WGS) entry which is preliminary data.</text>
</comment>
<proteinExistence type="predicted"/>
<dbReference type="AlphaFoldDB" id="A0A433QBV7"/>
<organism evidence="2 3">
    <name type="scientific">Jimgerdemannia flammicorona</name>
    <dbReference type="NCBI Taxonomy" id="994334"/>
    <lineage>
        <taxon>Eukaryota</taxon>
        <taxon>Fungi</taxon>
        <taxon>Fungi incertae sedis</taxon>
        <taxon>Mucoromycota</taxon>
        <taxon>Mucoromycotina</taxon>
        <taxon>Endogonomycetes</taxon>
        <taxon>Endogonales</taxon>
        <taxon>Endogonaceae</taxon>
        <taxon>Jimgerdemannia</taxon>
    </lineage>
</organism>
<dbReference type="EMBL" id="RBNJ01008760">
    <property type="protein sequence ID" value="RUS27267.1"/>
    <property type="molecule type" value="Genomic_DNA"/>
</dbReference>
<feature type="compositionally biased region" description="Basic and acidic residues" evidence="1">
    <location>
        <begin position="255"/>
        <end position="270"/>
    </location>
</feature>
<protein>
    <recommendedName>
        <fullName evidence="4">SAM domain-containing protein</fullName>
    </recommendedName>
</protein>